<dbReference type="EMBL" id="DUJP01000018">
    <property type="protein sequence ID" value="HII46709.1"/>
    <property type="molecule type" value="Genomic_DNA"/>
</dbReference>
<protein>
    <submittedName>
        <fullName evidence="2">DNA double-strand break repair nuclease NurA</fullName>
    </submittedName>
</protein>
<gene>
    <name evidence="2" type="ORF">HA333_04460</name>
</gene>
<accession>A0A832SZW4</accession>
<sequence length="340" mass="38850">MEFLKRLEALIDNLSSIKKPLGPRIQIQEEDLSDIHSSEAGVFHYDDLPPNGPPVDYAVDGSLRTITTPTFRLFLAVGVAYTKLGILTIPGFRDVKHVALQSDDEEALRRLEDVAIVKYRFANGEKFFKSDVPEDVVGKVVREAVEIALIKEAKGTALIDGPLYYGIRGFPEIDWWRVEALWDKRVVAVVKRLETSKKLCRAKEWVEEMGIRIDAACNDMAVVAELGRMHMRSYRDVVVFGPFKQTFRQSKLHPLPERYLWYIYSASSIFRVEAFRKEYAEEVLPTLLRNRVVPGLPYHIALVDKLAKDLSKRLARLICVKLMGKGLNLTYDSLMECYAR</sequence>
<evidence type="ECO:0000313" key="2">
    <source>
        <dbReference type="EMBL" id="HII46709.1"/>
    </source>
</evidence>
<dbReference type="InterPro" id="IPR018977">
    <property type="entry name" value="NurA_domain"/>
</dbReference>
<evidence type="ECO:0000259" key="1">
    <source>
        <dbReference type="SMART" id="SM00933"/>
    </source>
</evidence>
<comment type="caution">
    <text evidence="2">The sequence shown here is derived from an EMBL/GenBank/DDBJ whole genome shotgun (WGS) entry which is preliminary data.</text>
</comment>
<proteinExistence type="predicted"/>
<dbReference type="AlphaFoldDB" id="A0A832SZW4"/>
<dbReference type="RefSeq" id="WP_011007127.1">
    <property type="nucleotide sequence ID" value="NZ_DAIOPL010000024.1"/>
</dbReference>
<name>A0A832SZW4_9CREN</name>
<organism evidence="2 3">
    <name type="scientific">Pyrobaculum aerophilum</name>
    <dbReference type="NCBI Taxonomy" id="13773"/>
    <lineage>
        <taxon>Archaea</taxon>
        <taxon>Thermoproteota</taxon>
        <taxon>Thermoprotei</taxon>
        <taxon>Thermoproteales</taxon>
        <taxon>Thermoproteaceae</taxon>
        <taxon>Pyrobaculum</taxon>
    </lineage>
</organism>
<dbReference type="Proteomes" id="UP000651120">
    <property type="component" value="Unassembled WGS sequence"/>
</dbReference>
<dbReference type="SMART" id="SM00933">
    <property type="entry name" value="NurA"/>
    <property type="match status" value="1"/>
</dbReference>
<feature type="domain" description="NurA" evidence="1">
    <location>
        <begin position="54"/>
        <end position="309"/>
    </location>
</feature>
<evidence type="ECO:0000313" key="3">
    <source>
        <dbReference type="Proteomes" id="UP000651120"/>
    </source>
</evidence>
<reference evidence="2" key="1">
    <citation type="journal article" date="2020" name="bioRxiv">
        <title>A rank-normalized archaeal taxonomy based on genome phylogeny resolves widespread incomplete and uneven classifications.</title>
        <authorList>
            <person name="Rinke C."/>
            <person name="Chuvochina M."/>
            <person name="Mussig A.J."/>
            <person name="Chaumeil P.-A."/>
            <person name="Waite D.W."/>
            <person name="Whitman W.B."/>
            <person name="Parks D.H."/>
            <person name="Hugenholtz P."/>
        </authorList>
    </citation>
    <scope>NUCLEOTIDE SEQUENCE</scope>
    <source>
        <strain evidence="2">UBA8839</strain>
    </source>
</reference>
<dbReference type="Pfam" id="PF09376">
    <property type="entry name" value="NurA"/>
    <property type="match status" value="1"/>
</dbReference>
<dbReference type="GeneID" id="1464873"/>